<evidence type="ECO:0000313" key="2">
    <source>
        <dbReference type="Proteomes" id="UP000799757"/>
    </source>
</evidence>
<protein>
    <submittedName>
        <fullName evidence="1">Uncharacterized protein</fullName>
    </submittedName>
</protein>
<sequence length="125" mass="13934">MREIKLTSIDIISLGTRSDPLSRPPQRARPNCTLYLTHLISSVPGLCSNPLSCQTLPHTLWTSCFPLITLTCPHLHSLNTSHSFIHSKSLHSCLCSVRAREIFKLPSHTIVPPSNCKKRIRVSSP</sequence>
<gene>
    <name evidence="1" type="ORF">K505DRAFT_69911</name>
</gene>
<proteinExistence type="predicted"/>
<dbReference type="EMBL" id="MU001740">
    <property type="protein sequence ID" value="KAF2800934.1"/>
    <property type="molecule type" value="Genomic_DNA"/>
</dbReference>
<organism evidence="1 2">
    <name type="scientific">Melanomma pulvis-pyrius CBS 109.77</name>
    <dbReference type="NCBI Taxonomy" id="1314802"/>
    <lineage>
        <taxon>Eukaryota</taxon>
        <taxon>Fungi</taxon>
        <taxon>Dikarya</taxon>
        <taxon>Ascomycota</taxon>
        <taxon>Pezizomycotina</taxon>
        <taxon>Dothideomycetes</taxon>
        <taxon>Pleosporomycetidae</taxon>
        <taxon>Pleosporales</taxon>
        <taxon>Melanommataceae</taxon>
        <taxon>Melanomma</taxon>
    </lineage>
</organism>
<name>A0A6A6XYW5_9PLEO</name>
<keyword evidence="2" id="KW-1185">Reference proteome</keyword>
<evidence type="ECO:0000313" key="1">
    <source>
        <dbReference type="EMBL" id="KAF2800934.1"/>
    </source>
</evidence>
<accession>A0A6A6XYW5</accession>
<dbReference type="Proteomes" id="UP000799757">
    <property type="component" value="Unassembled WGS sequence"/>
</dbReference>
<reference evidence="1" key="1">
    <citation type="journal article" date="2020" name="Stud. Mycol.">
        <title>101 Dothideomycetes genomes: a test case for predicting lifestyles and emergence of pathogens.</title>
        <authorList>
            <person name="Haridas S."/>
            <person name="Albert R."/>
            <person name="Binder M."/>
            <person name="Bloem J."/>
            <person name="Labutti K."/>
            <person name="Salamov A."/>
            <person name="Andreopoulos B."/>
            <person name="Baker S."/>
            <person name="Barry K."/>
            <person name="Bills G."/>
            <person name="Bluhm B."/>
            <person name="Cannon C."/>
            <person name="Castanera R."/>
            <person name="Culley D."/>
            <person name="Daum C."/>
            <person name="Ezra D."/>
            <person name="Gonzalez J."/>
            <person name="Henrissat B."/>
            <person name="Kuo A."/>
            <person name="Liang C."/>
            <person name="Lipzen A."/>
            <person name="Lutzoni F."/>
            <person name="Magnuson J."/>
            <person name="Mondo S."/>
            <person name="Nolan M."/>
            <person name="Ohm R."/>
            <person name="Pangilinan J."/>
            <person name="Park H.-J."/>
            <person name="Ramirez L."/>
            <person name="Alfaro M."/>
            <person name="Sun H."/>
            <person name="Tritt A."/>
            <person name="Yoshinaga Y."/>
            <person name="Zwiers L.-H."/>
            <person name="Turgeon B."/>
            <person name="Goodwin S."/>
            <person name="Spatafora J."/>
            <person name="Crous P."/>
            <person name="Grigoriev I."/>
        </authorList>
    </citation>
    <scope>NUCLEOTIDE SEQUENCE</scope>
    <source>
        <strain evidence="1">CBS 109.77</strain>
    </source>
</reference>
<dbReference type="AlphaFoldDB" id="A0A6A6XYW5"/>